<dbReference type="Proteomes" id="UP000718593">
    <property type="component" value="Unassembled WGS sequence"/>
</dbReference>
<evidence type="ECO:0000313" key="9">
    <source>
        <dbReference type="EMBL" id="MBF1165195.1"/>
    </source>
</evidence>
<dbReference type="Pfam" id="PF00873">
    <property type="entry name" value="ACR_tran"/>
    <property type="match status" value="1"/>
</dbReference>
<keyword evidence="4" id="KW-1003">Cell membrane</keyword>
<comment type="similarity">
    <text evidence="2">Belongs to the resistance-nodulation-cell division (RND) (TC 2.A.6) family.</text>
</comment>
<evidence type="ECO:0000256" key="8">
    <source>
        <dbReference type="SAM" id="Phobius"/>
    </source>
</evidence>
<evidence type="ECO:0000256" key="3">
    <source>
        <dbReference type="ARBA" id="ARBA00022448"/>
    </source>
</evidence>
<dbReference type="GO" id="GO:0008324">
    <property type="term" value="F:monoatomic cation transmembrane transporter activity"/>
    <property type="evidence" value="ECO:0007669"/>
    <property type="project" value="InterPro"/>
</dbReference>
<dbReference type="Gene3D" id="3.30.70.1320">
    <property type="entry name" value="Multidrug efflux transporter AcrB pore domain like"/>
    <property type="match status" value="1"/>
</dbReference>
<feature type="transmembrane region" description="Helical" evidence="8">
    <location>
        <begin position="967"/>
        <end position="986"/>
    </location>
</feature>
<proteinExistence type="inferred from homology"/>
<feature type="transmembrane region" description="Helical" evidence="8">
    <location>
        <begin position="917"/>
        <end position="938"/>
    </location>
</feature>
<dbReference type="Gene3D" id="3.30.2090.10">
    <property type="entry name" value="Multidrug efflux transporter AcrB TolC docking domain, DN and DC subdomains"/>
    <property type="match status" value="2"/>
</dbReference>
<gene>
    <name evidence="9" type="ORF">HXL68_09145</name>
</gene>
<dbReference type="PRINTS" id="PR00702">
    <property type="entry name" value="ACRIFLAVINRP"/>
</dbReference>
<dbReference type="InterPro" id="IPR004763">
    <property type="entry name" value="CusA-like"/>
</dbReference>
<accession>A0A930FZT6</accession>
<dbReference type="EMBL" id="JABZMI010000165">
    <property type="protein sequence ID" value="MBF1165195.1"/>
    <property type="molecule type" value="Genomic_DNA"/>
</dbReference>
<evidence type="ECO:0000256" key="2">
    <source>
        <dbReference type="ARBA" id="ARBA00010942"/>
    </source>
</evidence>
<name>A0A930FZT6_9RHOO</name>
<keyword evidence="7 8" id="KW-0472">Membrane</keyword>
<dbReference type="Gene3D" id="3.30.70.1440">
    <property type="entry name" value="Multidrug efflux transporter AcrB pore domain"/>
    <property type="match status" value="1"/>
</dbReference>
<evidence type="ECO:0000256" key="4">
    <source>
        <dbReference type="ARBA" id="ARBA00022475"/>
    </source>
</evidence>
<keyword evidence="3" id="KW-0813">Transport</keyword>
<dbReference type="InterPro" id="IPR001036">
    <property type="entry name" value="Acrflvin-R"/>
</dbReference>
<evidence type="ECO:0000256" key="1">
    <source>
        <dbReference type="ARBA" id="ARBA00004651"/>
    </source>
</evidence>
<evidence type="ECO:0000256" key="7">
    <source>
        <dbReference type="ARBA" id="ARBA00023136"/>
    </source>
</evidence>
<dbReference type="InterPro" id="IPR027463">
    <property type="entry name" value="AcrB_DN_DC_subdom"/>
</dbReference>
<feature type="transmembrane region" description="Helical" evidence="8">
    <location>
        <begin position="863"/>
        <end position="883"/>
    </location>
</feature>
<evidence type="ECO:0000256" key="5">
    <source>
        <dbReference type="ARBA" id="ARBA00022692"/>
    </source>
</evidence>
<feature type="transmembrane region" description="Helical" evidence="8">
    <location>
        <begin position="484"/>
        <end position="511"/>
    </location>
</feature>
<evidence type="ECO:0000313" key="10">
    <source>
        <dbReference type="Proteomes" id="UP000718593"/>
    </source>
</evidence>
<dbReference type="SUPFAM" id="SSF82866">
    <property type="entry name" value="Multidrug efflux transporter AcrB transmembrane domain"/>
    <property type="match status" value="2"/>
</dbReference>
<dbReference type="PANTHER" id="PTHR32063">
    <property type="match status" value="1"/>
</dbReference>
<dbReference type="Gene3D" id="3.30.70.1430">
    <property type="entry name" value="Multidrug efflux transporter AcrB pore domain"/>
    <property type="match status" value="2"/>
</dbReference>
<comment type="caution">
    <text evidence="9">The sequence shown here is derived from an EMBL/GenBank/DDBJ whole genome shotgun (WGS) entry which is preliminary data.</text>
</comment>
<dbReference type="SUPFAM" id="SSF82714">
    <property type="entry name" value="Multidrug efflux transporter AcrB TolC docking domain, DN and DC subdomains"/>
    <property type="match status" value="2"/>
</dbReference>
<dbReference type="Gene3D" id="1.20.1640.10">
    <property type="entry name" value="Multidrug efflux transporter AcrB transmembrane domain"/>
    <property type="match status" value="2"/>
</dbReference>
<dbReference type="PANTHER" id="PTHR32063:SF4">
    <property type="entry name" value="SLR6043 PROTEIN"/>
    <property type="match status" value="1"/>
</dbReference>
<feature type="transmembrane region" description="Helical" evidence="8">
    <location>
        <begin position="998"/>
        <end position="1026"/>
    </location>
</feature>
<feature type="transmembrane region" description="Helical" evidence="8">
    <location>
        <begin position="451"/>
        <end position="472"/>
    </location>
</feature>
<comment type="subcellular location">
    <subcellularLocation>
        <location evidence="1">Cell membrane</location>
        <topology evidence="1">Multi-pass membrane protein</topology>
    </subcellularLocation>
</comment>
<dbReference type="AlphaFoldDB" id="A0A930FZT6"/>
<organism evidence="9 10">
    <name type="scientific">Dechloromonas agitata</name>
    <dbReference type="NCBI Taxonomy" id="73030"/>
    <lineage>
        <taxon>Bacteria</taxon>
        <taxon>Pseudomonadati</taxon>
        <taxon>Pseudomonadota</taxon>
        <taxon>Betaproteobacteria</taxon>
        <taxon>Rhodocyclales</taxon>
        <taxon>Azonexaceae</taxon>
        <taxon>Dechloromonas</taxon>
    </lineage>
</organism>
<dbReference type="GO" id="GO:0042910">
    <property type="term" value="F:xenobiotic transmembrane transporter activity"/>
    <property type="evidence" value="ECO:0007669"/>
    <property type="project" value="TreeGrafter"/>
</dbReference>
<feature type="transmembrane region" description="Helical" evidence="8">
    <location>
        <begin position="532"/>
        <end position="560"/>
    </location>
</feature>
<feature type="transmembrane region" description="Helical" evidence="8">
    <location>
        <begin position="345"/>
        <end position="364"/>
    </location>
</feature>
<keyword evidence="5 8" id="KW-0812">Transmembrane</keyword>
<feature type="transmembrane region" description="Helical" evidence="8">
    <location>
        <begin position="890"/>
        <end position="911"/>
    </location>
</feature>
<reference evidence="9" key="1">
    <citation type="submission" date="2020-04" db="EMBL/GenBank/DDBJ databases">
        <title>Deep metagenomics examines the oral microbiome during advanced dental caries in children, revealing novel taxa and co-occurrences with host molecules.</title>
        <authorList>
            <person name="Baker J.L."/>
            <person name="Morton J.T."/>
            <person name="Dinis M."/>
            <person name="Alvarez R."/>
            <person name="Tran N.C."/>
            <person name="Knight R."/>
            <person name="Edlund A."/>
        </authorList>
    </citation>
    <scope>NUCLEOTIDE SEQUENCE</scope>
    <source>
        <strain evidence="9">JCVI_32_bin.24</strain>
    </source>
</reference>
<feature type="transmembrane region" description="Helical" evidence="8">
    <location>
        <begin position="371"/>
        <end position="391"/>
    </location>
</feature>
<evidence type="ECO:0000256" key="6">
    <source>
        <dbReference type="ARBA" id="ARBA00022989"/>
    </source>
</evidence>
<sequence>MFQWLVEKSLGSRLFVLVAAGVLMLWGALQATRLPVDVFPDLNKPTVTVMTEAGGMAPEEVEQLLSFPLETAMSGLPGIANVRSISSAGLSIVYLTFDWQVDVYRARQMVSERLTALEAGLPPGAVPRMGPVSSIMGEIMLVAIPIRGEAADPKAAREYADWVLRPRLMAIAGVSQVIPIGGEVRQFQVQPDTRRMADLGITLDQIENALRGFAANTSGGFLELNGREYLIRHLGRSARLDDLKNLALTARETFSGSQPILLRQVAEVGFGAAIKRGDGGYDDGRQASPAVILSIQKQPTADTVDLTRRLEAALADLKGSVPAGMSAPQVIFRQADFIEASLGNLQAKLLLAACLVAGVLFFFLGNLRTMLISLTAIPLSILTAILVFKWLGLSINTMTLGGLAIAIGELVDDAVVDVENILRRMKEKAARGEAWSVRQTVIAASLEVRTAIVYATLIIALVFVPLFALPGIEGRLFVPLGVAYIVAILASLAVSVLVTPVLASYLLPALVAREQDETRLVVWLKRHYRRALAGVLAAPRGPVALAAGAVLLAAAAVPFFPTTFLPPFNEGSITLGLRLNPGATLSESIRIAGAAEQALRGLPEIAHMGRRTGRAELDEHAEGVHVTEFEITLHPGGRPKEAVYADIRQRLKDLPASLSLGQPIAHRIDHMLSGVRAQIAIRVFGEDLDTLRAQAGLLRERLAQVPGLADLEIEKQVLAPQIKVRIDFDAAARHGVSTAQLTRSLQTLVDGEKVTQIVEGNRRFDLVVRLPEPARSLEGLAGLLIETPGGRIPLSKLASIEDADGPNQITRDEGRRRIVISANVQGRALSDVVADLRQVTAAFPLPEGYFITLGGQFQAQEEAARLIGLLAIGSALLIFMVLYSRYRSALLAGLIMANVPLALVGSVLGLWLSGQPLSVAALIGFITLAGIATRNGILKISHYLNLMRQEGEVFGVPMIVRGSLERLTPVLMTALVAAFALAPLLFEAEQPGTEILHPVAVVIFSGLISATLLDTFVTPALFWLFGRQAAERIAARSGDETF</sequence>
<dbReference type="NCBIfam" id="TIGR00914">
    <property type="entry name" value="2A0601"/>
    <property type="match status" value="1"/>
</dbReference>
<dbReference type="SUPFAM" id="SSF82693">
    <property type="entry name" value="Multidrug efflux transporter AcrB pore domain, PN1, PN2, PC1 and PC2 subdomains"/>
    <property type="match status" value="2"/>
</dbReference>
<protein>
    <submittedName>
        <fullName evidence="9">Efflux RND transporter permease subunit</fullName>
    </submittedName>
</protein>
<dbReference type="GO" id="GO:0005886">
    <property type="term" value="C:plasma membrane"/>
    <property type="evidence" value="ECO:0007669"/>
    <property type="project" value="UniProtKB-SubCell"/>
</dbReference>
<keyword evidence="6 8" id="KW-1133">Transmembrane helix</keyword>